<dbReference type="PANTHER" id="PTHR33148:SF46">
    <property type="entry name" value="EMB|CAB85509.1"/>
    <property type="match status" value="1"/>
</dbReference>
<evidence type="ECO:0000313" key="3">
    <source>
        <dbReference type="Proteomes" id="UP000249390"/>
    </source>
</evidence>
<dbReference type="PANTHER" id="PTHR33148">
    <property type="entry name" value="PLASTID MOVEMENT IMPAIRED PROTEIN-RELATED"/>
    <property type="match status" value="1"/>
</dbReference>
<dbReference type="EMBL" id="NQVE01000046">
    <property type="protein sequence ID" value="RAL51706.1"/>
    <property type="molecule type" value="Genomic_DNA"/>
</dbReference>
<proteinExistence type="predicted"/>
<sequence length="201" mass="22626">MITENPFNLIGFYANKKNQLGGVQSAGLHYKYTTTMNSTTLYNPTFKKTYFVYSIFLKKNKAHMGNCLVLQASVIKVMKTDGKLLEYKTPMKADKVLSDFDNHAISDSLPAVKLNHVLPMPGPEPATKKVKFADQEADREGIEVVRIKIIISKQELEALLSKDQVSVDDMVHHLHQNQKSSNEEAGCRGWKPMLDSIPELD</sequence>
<reference evidence="2 3" key="1">
    <citation type="submission" date="2018-06" db="EMBL/GenBank/DDBJ databases">
        <title>The Genome of Cuscuta australis (Dodder) Provides Insight into the Evolution of Plant Parasitism.</title>
        <authorList>
            <person name="Liu H."/>
        </authorList>
    </citation>
    <scope>NUCLEOTIDE SEQUENCE [LARGE SCALE GENOMIC DNA]</scope>
    <source>
        <strain evidence="3">cv. Yunnan</strain>
        <tissue evidence="2">Vines</tissue>
    </source>
</reference>
<protein>
    <submittedName>
        <fullName evidence="2">Uncharacterized protein</fullName>
    </submittedName>
</protein>
<keyword evidence="3" id="KW-1185">Reference proteome</keyword>
<dbReference type="Pfam" id="PF14009">
    <property type="entry name" value="PADRE"/>
    <property type="match status" value="1"/>
</dbReference>
<dbReference type="InterPro" id="IPR025322">
    <property type="entry name" value="PADRE_dom"/>
</dbReference>
<dbReference type="AlphaFoldDB" id="A0A328E2S1"/>
<evidence type="ECO:0000256" key="1">
    <source>
        <dbReference type="SAM" id="MobiDB-lite"/>
    </source>
</evidence>
<evidence type="ECO:0000313" key="2">
    <source>
        <dbReference type="EMBL" id="RAL51706.1"/>
    </source>
</evidence>
<comment type="caution">
    <text evidence="2">The sequence shown here is derived from an EMBL/GenBank/DDBJ whole genome shotgun (WGS) entry which is preliminary data.</text>
</comment>
<name>A0A328E2S1_9ASTE</name>
<gene>
    <name evidence="2" type="ORF">DM860_010424</name>
</gene>
<feature type="region of interest" description="Disordered" evidence="1">
    <location>
        <begin position="177"/>
        <end position="201"/>
    </location>
</feature>
<accession>A0A328E2S1</accession>
<organism evidence="2 3">
    <name type="scientific">Cuscuta australis</name>
    <dbReference type="NCBI Taxonomy" id="267555"/>
    <lineage>
        <taxon>Eukaryota</taxon>
        <taxon>Viridiplantae</taxon>
        <taxon>Streptophyta</taxon>
        <taxon>Embryophyta</taxon>
        <taxon>Tracheophyta</taxon>
        <taxon>Spermatophyta</taxon>
        <taxon>Magnoliopsida</taxon>
        <taxon>eudicotyledons</taxon>
        <taxon>Gunneridae</taxon>
        <taxon>Pentapetalae</taxon>
        <taxon>asterids</taxon>
        <taxon>lamiids</taxon>
        <taxon>Solanales</taxon>
        <taxon>Convolvulaceae</taxon>
        <taxon>Cuscuteae</taxon>
        <taxon>Cuscuta</taxon>
        <taxon>Cuscuta subgen. Grammica</taxon>
        <taxon>Cuscuta sect. Cleistogrammica</taxon>
    </lineage>
</organism>
<dbReference type="Proteomes" id="UP000249390">
    <property type="component" value="Unassembled WGS sequence"/>
</dbReference>